<feature type="region of interest" description="Disordered" evidence="1">
    <location>
        <begin position="160"/>
        <end position="183"/>
    </location>
</feature>
<evidence type="ECO:0000313" key="2">
    <source>
        <dbReference type="EMBL" id="GLY64358.1"/>
    </source>
</evidence>
<keyword evidence="3" id="KW-1185">Reference proteome</keyword>
<reference evidence="2" key="1">
    <citation type="submission" date="2023-03" db="EMBL/GenBank/DDBJ databases">
        <title>Amycolatopsis taiwanensis NBRC 103393.</title>
        <authorList>
            <person name="Ichikawa N."/>
            <person name="Sato H."/>
            <person name="Tonouchi N."/>
        </authorList>
    </citation>
    <scope>NUCLEOTIDE SEQUENCE</scope>
    <source>
        <strain evidence="2">NBRC 103393</strain>
    </source>
</reference>
<dbReference type="Proteomes" id="UP001165136">
    <property type="component" value="Unassembled WGS sequence"/>
</dbReference>
<comment type="caution">
    <text evidence="2">The sequence shown here is derived from an EMBL/GenBank/DDBJ whole genome shotgun (WGS) entry which is preliminary data.</text>
</comment>
<gene>
    <name evidence="2" type="ORF">Atai01_09770</name>
</gene>
<feature type="region of interest" description="Disordered" evidence="1">
    <location>
        <begin position="52"/>
        <end position="72"/>
    </location>
</feature>
<sequence>MAGEVNQSRISGVLDGNIGGWGGSAADLVQQTQSAALARAAVERTRAHLKREAAAMQSATHPAPAQATPGSGSGYHFDAETIAQRIKDWQKVVDDITRDRFELEGAIRFANPPSPDKPALQNAQKTRESIQAAIDQNIAMRQYAQAWLDALHKANGTYVEHDQDTGKGLSGAGSATDGSKLNS</sequence>
<evidence type="ECO:0000256" key="1">
    <source>
        <dbReference type="SAM" id="MobiDB-lite"/>
    </source>
</evidence>
<proteinExistence type="predicted"/>
<evidence type="ECO:0000313" key="3">
    <source>
        <dbReference type="Proteomes" id="UP001165136"/>
    </source>
</evidence>
<organism evidence="2 3">
    <name type="scientific">Amycolatopsis taiwanensis</name>
    <dbReference type="NCBI Taxonomy" id="342230"/>
    <lineage>
        <taxon>Bacteria</taxon>
        <taxon>Bacillati</taxon>
        <taxon>Actinomycetota</taxon>
        <taxon>Actinomycetes</taxon>
        <taxon>Pseudonocardiales</taxon>
        <taxon>Pseudonocardiaceae</taxon>
        <taxon>Amycolatopsis</taxon>
    </lineage>
</organism>
<dbReference type="RefSeq" id="WP_285486013.1">
    <property type="nucleotide sequence ID" value="NZ_BSTI01000002.1"/>
</dbReference>
<accession>A0A9W6VAY7</accession>
<name>A0A9W6VAY7_9PSEU</name>
<dbReference type="EMBL" id="BSTI01000002">
    <property type="protein sequence ID" value="GLY64358.1"/>
    <property type="molecule type" value="Genomic_DNA"/>
</dbReference>
<dbReference type="AlphaFoldDB" id="A0A9W6VAY7"/>
<protein>
    <submittedName>
        <fullName evidence="2">Uncharacterized protein</fullName>
    </submittedName>
</protein>